<keyword evidence="2" id="KW-1185">Reference proteome</keyword>
<dbReference type="WBParaSite" id="maker-unitig_45022-snap-gene-0.2-mRNA-1">
    <property type="protein sequence ID" value="maker-unitig_45022-snap-gene-0.2-mRNA-1"/>
    <property type="gene ID" value="maker-unitig_45022-snap-gene-0.2"/>
</dbReference>
<protein>
    <submittedName>
        <fullName evidence="3">ETS domain-containing protein</fullName>
    </submittedName>
</protein>
<proteinExistence type="predicted"/>
<evidence type="ECO:0000313" key="3">
    <source>
        <dbReference type="WBParaSite" id="maker-unitig_45022-snap-gene-0.2-mRNA-1"/>
    </source>
</evidence>
<name>A0A1I8FRS5_9PLAT</name>
<reference evidence="3" key="1">
    <citation type="submission" date="2016-11" db="UniProtKB">
        <authorList>
            <consortium name="WormBaseParasite"/>
        </authorList>
    </citation>
    <scope>IDENTIFICATION</scope>
</reference>
<organism evidence="2 3">
    <name type="scientific">Macrostomum lignano</name>
    <dbReference type="NCBI Taxonomy" id="282301"/>
    <lineage>
        <taxon>Eukaryota</taxon>
        <taxon>Metazoa</taxon>
        <taxon>Spiralia</taxon>
        <taxon>Lophotrochozoa</taxon>
        <taxon>Platyhelminthes</taxon>
        <taxon>Rhabditophora</taxon>
        <taxon>Macrostomorpha</taxon>
        <taxon>Macrostomida</taxon>
        <taxon>Macrostomidae</taxon>
        <taxon>Macrostomum</taxon>
    </lineage>
</organism>
<dbReference type="AlphaFoldDB" id="A0A1I8FRS5"/>
<accession>A0A1I8FRS5</accession>
<sequence>DPAGHWNYGGAYQRRLSREFGISFLKWRISKKGLRFHLDSTHSRSGPPKPFVQRTRARASAARPASAPGAKECGSKDHCERPLQRLLLLRRCAAAAASSRVLYGYYGNPATAAWRLLRRGNALSVGELSNECGIAELRPWAAASAAARSPYQMPPLTACCGTEASAGSAALCMGFPGHAGFLPAHCCCGGPRQCHCWASTSKPFFPAHKRWILPLHCGYRRPQQTGHHQHHITSTSIWPTPRLHHQHPGFAVQHEPEQLWP</sequence>
<feature type="compositionally biased region" description="Low complexity" evidence="1">
    <location>
        <begin position="58"/>
        <end position="68"/>
    </location>
</feature>
<dbReference type="Proteomes" id="UP000095280">
    <property type="component" value="Unplaced"/>
</dbReference>
<evidence type="ECO:0000313" key="2">
    <source>
        <dbReference type="Proteomes" id="UP000095280"/>
    </source>
</evidence>
<feature type="region of interest" description="Disordered" evidence="1">
    <location>
        <begin position="38"/>
        <end position="77"/>
    </location>
</feature>
<evidence type="ECO:0000256" key="1">
    <source>
        <dbReference type="SAM" id="MobiDB-lite"/>
    </source>
</evidence>